<dbReference type="EMBL" id="CAADFQ010000024">
    <property type="protein sequence ID" value="VFK31475.1"/>
    <property type="molecule type" value="Genomic_DNA"/>
</dbReference>
<evidence type="ECO:0000313" key="4">
    <source>
        <dbReference type="EMBL" id="VFK75526.1"/>
    </source>
</evidence>
<dbReference type="AlphaFoldDB" id="A0A450X7Q3"/>
<accession>A0A450X7Q3</accession>
<dbReference type="EMBL" id="CAADFO010000012">
    <property type="protein sequence ID" value="VFK25296.1"/>
    <property type="molecule type" value="Genomic_DNA"/>
</dbReference>
<evidence type="ECO:0000256" key="1">
    <source>
        <dbReference type="SAM" id="Phobius"/>
    </source>
</evidence>
<feature type="transmembrane region" description="Helical" evidence="1">
    <location>
        <begin position="65"/>
        <end position="89"/>
    </location>
</feature>
<dbReference type="EMBL" id="CAADGH010000025">
    <property type="protein sequence ID" value="VFK75526.1"/>
    <property type="molecule type" value="Genomic_DNA"/>
</dbReference>
<gene>
    <name evidence="2" type="ORF">BECKMB1821G_GA0114241_101231</name>
    <name evidence="4" type="ORF">BECKMB1821H_GA0114242_10251</name>
    <name evidence="3" type="ORF">BECKMB1821I_GA0114274_10242</name>
</gene>
<proteinExistence type="predicted"/>
<evidence type="ECO:0000313" key="2">
    <source>
        <dbReference type="EMBL" id="VFK25296.1"/>
    </source>
</evidence>
<reference evidence="2" key="1">
    <citation type="submission" date="2019-02" db="EMBL/GenBank/DDBJ databases">
        <authorList>
            <person name="Gruber-Vodicka R. H."/>
            <person name="Seah K. B. B."/>
        </authorList>
    </citation>
    <scope>NUCLEOTIDE SEQUENCE</scope>
    <source>
        <strain evidence="2">BECK_BZ197</strain>
        <strain evidence="4">BECK_BZ198</strain>
        <strain evidence="3">BECK_BZ199</strain>
    </source>
</reference>
<name>A0A450X7Q3_9GAMM</name>
<sequence>MSRYTSWDQFMMDVVDTADSTVNLKELFDLTSMEVVKIIVKILAAGWLIFHAVVLLLSLAFPSFIVALGSFSATPVGVVMLIIFGISMIKIMRLLYKNRQLPVAIKKVGDNNKDKYHFIRENRVNSRALLAQEIDSLMFKAVNELISLARNQAESLKAKALAKIFEKIYLGYSNPDVGDVVECATNLGKAALEVEKENFKEAASNKIKQLLSERGRTIAQG</sequence>
<keyword evidence="1" id="KW-1133">Transmembrane helix</keyword>
<keyword evidence="1" id="KW-0472">Membrane</keyword>
<keyword evidence="1" id="KW-0812">Transmembrane</keyword>
<evidence type="ECO:0000313" key="3">
    <source>
        <dbReference type="EMBL" id="VFK31475.1"/>
    </source>
</evidence>
<feature type="transmembrane region" description="Helical" evidence="1">
    <location>
        <begin position="38"/>
        <end position="59"/>
    </location>
</feature>
<organism evidence="2">
    <name type="scientific">Candidatus Kentrum sp. MB</name>
    <dbReference type="NCBI Taxonomy" id="2138164"/>
    <lineage>
        <taxon>Bacteria</taxon>
        <taxon>Pseudomonadati</taxon>
        <taxon>Pseudomonadota</taxon>
        <taxon>Gammaproteobacteria</taxon>
        <taxon>Candidatus Kentrum</taxon>
    </lineage>
</organism>
<protein>
    <submittedName>
        <fullName evidence="2">Uncharacterized protein</fullName>
    </submittedName>
</protein>